<name>S4TE53_9VIRU</name>
<proteinExistence type="predicted"/>
<sequence>MWSRNTEWFSVSEGVGEFGGKYIYLQLSHGPMARRKTSKKLEKCVRDIWYALPSGTSYVDIFKDLSVINRKLFRQGHVLGIQSIEFGYSANPATTDTVWLTAATAGESWPVHNSWVKGKALWNQMNELVLEDNPSVQGKWADFKVSLDAAHAAAGTSLEPLTSAGVAYNPGEWTMSTFVLPQHEVDPATGLPLAADETKSHLLGDDVLGVPPFGHYQSIGLVKAYEESRATVNPDTPNVPAGMSSSFFNLLTDSGSQEPELADVIEYSNDNPPYDLDNYPGGDTQNPYPIQTEYAVASVGYPTGILSPFVAQCGLIKLTTQAYLDGVEVAAPLLFARVTVMAGNYKGVAAVPMGQ</sequence>
<accession>S4TE53</accession>
<evidence type="ECO:0000313" key="1">
    <source>
        <dbReference type="EMBL" id="AGA18396.1"/>
    </source>
</evidence>
<dbReference type="EMBL" id="JX904437">
    <property type="protein sequence ID" value="AGA18396.1"/>
    <property type="molecule type" value="Genomic_DNA"/>
</dbReference>
<reference evidence="1" key="1">
    <citation type="journal article" date="2013" name="ISME J.">
        <title>Previously unknown and highly divergent ssDNA viruses populate the oceans.</title>
        <authorList>
            <person name="Labonte J.M."/>
            <person name="Suttle C.A."/>
        </authorList>
    </citation>
    <scope>NUCLEOTIDE SEQUENCE</scope>
</reference>
<protein>
    <submittedName>
        <fullName evidence="1">Uncharacterized protein</fullName>
    </submittedName>
</protein>
<organism evidence="1">
    <name type="scientific">uncultured marine virus</name>
    <dbReference type="NCBI Taxonomy" id="186617"/>
    <lineage>
        <taxon>Viruses</taxon>
        <taxon>environmental samples</taxon>
    </lineage>
</organism>